<feature type="region of interest" description="Disordered" evidence="8">
    <location>
        <begin position="1"/>
        <end position="39"/>
    </location>
</feature>
<dbReference type="PANTHER" id="PTHR31954">
    <property type="entry name" value="CILIA- AND FLAGELLA-ASSOCIATED PROTEIN 157"/>
    <property type="match status" value="1"/>
</dbReference>
<organism evidence="9 10">
    <name type="scientific">Conger conger</name>
    <name type="common">Conger eel</name>
    <name type="synonym">Muraena conger</name>
    <dbReference type="NCBI Taxonomy" id="82655"/>
    <lineage>
        <taxon>Eukaryota</taxon>
        <taxon>Metazoa</taxon>
        <taxon>Chordata</taxon>
        <taxon>Craniata</taxon>
        <taxon>Vertebrata</taxon>
        <taxon>Euteleostomi</taxon>
        <taxon>Actinopterygii</taxon>
        <taxon>Neopterygii</taxon>
        <taxon>Teleostei</taxon>
        <taxon>Anguilliformes</taxon>
        <taxon>Congridae</taxon>
        <taxon>Conger</taxon>
    </lineage>
</organism>
<evidence type="ECO:0000313" key="9">
    <source>
        <dbReference type="EMBL" id="KAJ8263116.1"/>
    </source>
</evidence>
<evidence type="ECO:0000313" key="10">
    <source>
        <dbReference type="Proteomes" id="UP001152803"/>
    </source>
</evidence>
<feature type="coiled-coil region" evidence="7">
    <location>
        <begin position="237"/>
        <end position="267"/>
    </location>
</feature>
<dbReference type="InterPro" id="IPR038844">
    <property type="entry name" value="CFAP157"/>
</dbReference>
<dbReference type="EMBL" id="JAFJMO010000011">
    <property type="protein sequence ID" value="KAJ8263116.1"/>
    <property type="molecule type" value="Genomic_DNA"/>
</dbReference>
<dbReference type="OrthoDB" id="166611at2759"/>
<keyword evidence="4 7" id="KW-0175">Coiled coil</keyword>
<evidence type="ECO:0000256" key="2">
    <source>
        <dbReference type="ARBA" id="ARBA00010841"/>
    </source>
</evidence>
<keyword evidence="10" id="KW-1185">Reference proteome</keyword>
<evidence type="ECO:0000256" key="8">
    <source>
        <dbReference type="SAM" id="MobiDB-lite"/>
    </source>
</evidence>
<evidence type="ECO:0000256" key="5">
    <source>
        <dbReference type="ARBA" id="ARBA00023069"/>
    </source>
</evidence>
<dbReference type="GO" id="GO:0036064">
    <property type="term" value="C:ciliary basal body"/>
    <property type="evidence" value="ECO:0007669"/>
    <property type="project" value="TreeGrafter"/>
</dbReference>
<feature type="coiled-coil region" evidence="7">
    <location>
        <begin position="108"/>
        <end position="188"/>
    </location>
</feature>
<dbReference type="AlphaFoldDB" id="A0A9Q1D957"/>
<dbReference type="Proteomes" id="UP001152803">
    <property type="component" value="Unassembled WGS sequence"/>
</dbReference>
<dbReference type="GO" id="GO:0008017">
    <property type="term" value="F:microtubule binding"/>
    <property type="evidence" value="ECO:0007669"/>
    <property type="project" value="TreeGrafter"/>
</dbReference>
<proteinExistence type="inferred from homology"/>
<gene>
    <name evidence="9" type="ORF">COCON_G00155730</name>
</gene>
<feature type="compositionally biased region" description="Basic and acidic residues" evidence="8">
    <location>
        <begin position="1"/>
        <end position="15"/>
    </location>
</feature>
<keyword evidence="6" id="KW-0966">Cell projection</keyword>
<name>A0A9Q1D957_CONCO</name>
<reference evidence="9" key="1">
    <citation type="journal article" date="2023" name="Science">
        <title>Genome structures resolve the early diversification of teleost fishes.</title>
        <authorList>
            <person name="Parey E."/>
            <person name="Louis A."/>
            <person name="Montfort J."/>
            <person name="Bouchez O."/>
            <person name="Roques C."/>
            <person name="Iampietro C."/>
            <person name="Lluch J."/>
            <person name="Castinel A."/>
            <person name="Donnadieu C."/>
            <person name="Desvignes T."/>
            <person name="Floi Bucao C."/>
            <person name="Jouanno E."/>
            <person name="Wen M."/>
            <person name="Mejri S."/>
            <person name="Dirks R."/>
            <person name="Jansen H."/>
            <person name="Henkel C."/>
            <person name="Chen W.J."/>
            <person name="Zahm M."/>
            <person name="Cabau C."/>
            <person name="Klopp C."/>
            <person name="Thompson A.W."/>
            <person name="Robinson-Rechavi M."/>
            <person name="Braasch I."/>
            <person name="Lecointre G."/>
            <person name="Bobe J."/>
            <person name="Postlethwait J.H."/>
            <person name="Berthelot C."/>
            <person name="Roest Crollius H."/>
            <person name="Guiguen Y."/>
        </authorList>
    </citation>
    <scope>NUCLEOTIDE SEQUENCE</scope>
    <source>
        <strain evidence="9">Concon-B</strain>
    </source>
</reference>
<evidence type="ECO:0000256" key="6">
    <source>
        <dbReference type="ARBA" id="ARBA00023273"/>
    </source>
</evidence>
<feature type="compositionally biased region" description="Basic and acidic residues" evidence="8">
    <location>
        <begin position="22"/>
        <end position="38"/>
    </location>
</feature>
<evidence type="ECO:0000256" key="7">
    <source>
        <dbReference type="SAM" id="Coils"/>
    </source>
</evidence>
<protein>
    <recommendedName>
        <fullName evidence="3">Cilia- and flagella-associated protein 157</fullName>
    </recommendedName>
</protein>
<accession>A0A9Q1D957</accession>
<evidence type="ECO:0000256" key="4">
    <source>
        <dbReference type="ARBA" id="ARBA00023054"/>
    </source>
</evidence>
<evidence type="ECO:0000256" key="1">
    <source>
        <dbReference type="ARBA" id="ARBA00004138"/>
    </source>
</evidence>
<dbReference type="PANTHER" id="PTHR31954:SF1">
    <property type="entry name" value="CILIA- AND FLAGELLA-ASSOCIATED PROTEIN 157"/>
    <property type="match status" value="1"/>
</dbReference>
<comment type="similarity">
    <text evidence="2">Belongs to the CFAP157 family.</text>
</comment>
<sequence length="452" mass="52482">MASKTKEKKGAVEKSGKRKQERGRSRETGDPQTERSKESYMIQVLDLESQLEKYKKKCDELEVKQKDFSYKYSSLENDKKDIVLYLKQTVIQKEDEVFDLSEQLSVLRKVKESEKASMEKQLAQLRQDFQEKKDQLTSENMVLVGKLASLDEFHMQKEELMERLTMQEEQLKKQSKEHQLAIHSLEKKNVLDNDRVKKEMHQHMAAIAAELKLVSERKIPVTTMRAIHENMSVTTQLSQLSHKIQVLLEENQTLKEKEEQLKSEMAVLKPLLQEKTIRSLSNQKVLHHLSSRCDEQLLELKEHVKRQTLHAQLQEEHSALQKDLSCLRQDFASLKEELEQTNSKANALRKDLEREKDIREYLEAVHQEAANALCQALKEVPKEKDTVAMILSRRNQLMKNLLVLLDNATLRGKGPILTQFLKERAPLHEHKTAEDCTVALECAYTARNGKLP</sequence>
<evidence type="ECO:0000256" key="3">
    <source>
        <dbReference type="ARBA" id="ARBA00014087"/>
    </source>
</evidence>
<comment type="caution">
    <text evidence="9">The sequence shown here is derived from an EMBL/GenBank/DDBJ whole genome shotgun (WGS) entry which is preliminary data.</text>
</comment>
<dbReference type="GO" id="GO:0007288">
    <property type="term" value="P:sperm axoneme assembly"/>
    <property type="evidence" value="ECO:0007669"/>
    <property type="project" value="TreeGrafter"/>
</dbReference>
<keyword evidence="5" id="KW-0969">Cilium</keyword>
<feature type="coiled-coil region" evidence="7">
    <location>
        <begin position="310"/>
        <end position="358"/>
    </location>
</feature>
<comment type="subcellular location">
    <subcellularLocation>
        <location evidence="1">Cell projection</location>
        <location evidence="1">Cilium</location>
    </subcellularLocation>
</comment>